<evidence type="ECO:0000313" key="2">
    <source>
        <dbReference type="EnsemblPlants" id="OB04G26110.1"/>
    </source>
</evidence>
<name>J3LZN6_ORYBR</name>
<dbReference type="Proteomes" id="UP000006038">
    <property type="component" value="Chromosome 4"/>
</dbReference>
<keyword evidence="3" id="KW-1185">Reference proteome</keyword>
<proteinExistence type="predicted"/>
<dbReference type="HOGENOM" id="CLU_2065111_0_0_1"/>
<feature type="compositionally biased region" description="Low complexity" evidence="1">
    <location>
        <begin position="20"/>
        <end position="38"/>
    </location>
</feature>
<evidence type="ECO:0000256" key="1">
    <source>
        <dbReference type="SAM" id="MobiDB-lite"/>
    </source>
</evidence>
<evidence type="ECO:0000313" key="3">
    <source>
        <dbReference type="Proteomes" id="UP000006038"/>
    </source>
</evidence>
<sequence length="119" mass="12119">MALAIAGANLSYAARLLADATDQSATPTASPAAEAAPPHRNATNASRAGGHRGHRADQHAGGAAGQIAARAGRRCAQGDDAPNPFDRFQPGSPRWRCLRLPTVPVATVPVPFLAPPPSA</sequence>
<dbReference type="AlphaFoldDB" id="J3LZN6"/>
<accession>J3LZN6</accession>
<reference evidence="2" key="1">
    <citation type="journal article" date="2013" name="Nat. Commun.">
        <title>Whole-genome sequencing of Oryza brachyantha reveals mechanisms underlying Oryza genome evolution.</title>
        <authorList>
            <person name="Chen J."/>
            <person name="Huang Q."/>
            <person name="Gao D."/>
            <person name="Wang J."/>
            <person name="Lang Y."/>
            <person name="Liu T."/>
            <person name="Li B."/>
            <person name="Bai Z."/>
            <person name="Luis Goicoechea J."/>
            <person name="Liang C."/>
            <person name="Chen C."/>
            <person name="Zhang W."/>
            <person name="Sun S."/>
            <person name="Liao Y."/>
            <person name="Zhang X."/>
            <person name="Yang L."/>
            <person name="Song C."/>
            <person name="Wang M."/>
            <person name="Shi J."/>
            <person name="Liu G."/>
            <person name="Liu J."/>
            <person name="Zhou H."/>
            <person name="Zhou W."/>
            <person name="Yu Q."/>
            <person name="An N."/>
            <person name="Chen Y."/>
            <person name="Cai Q."/>
            <person name="Wang B."/>
            <person name="Liu B."/>
            <person name="Min J."/>
            <person name="Huang Y."/>
            <person name="Wu H."/>
            <person name="Li Z."/>
            <person name="Zhang Y."/>
            <person name="Yin Y."/>
            <person name="Song W."/>
            <person name="Jiang J."/>
            <person name="Jackson S.A."/>
            <person name="Wing R.A."/>
            <person name="Wang J."/>
            <person name="Chen M."/>
        </authorList>
    </citation>
    <scope>NUCLEOTIDE SEQUENCE [LARGE SCALE GENOMIC DNA]</scope>
    <source>
        <strain evidence="2">cv. IRGC 101232</strain>
    </source>
</reference>
<dbReference type="Gramene" id="OB04G26110.1">
    <property type="protein sequence ID" value="OB04G26110.1"/>
    <property type="gene ID" value="OB04G26110"/>
</dbReference>
<dbReference type="EnsemblPlants" id="OB04G26110.1">
    <property type="protein sequence ID" value="OB04G26110.1"/>
    <property type="gene ID" value="OB04G26110"/>
</dbReference>
<reference evidence="2" key="2">
    <citation type="submission" date="2013-04" db="UniProtKB">
        <authorList>
            <consortium name="EnsemblPlants"/>
        </authorList>
    </citation>
    <scope>IDENTIFICATION</scope>
</reference>
<protein>
    <submittedName>
        <fullName evidence="2">Uncharacterized protein</fullName>
    </submittedName>
</protein>
<feature type="compositionally biased region" description="Low complexity" evidence="1">
    <location>
        <begin position="59"/>
        <end position="81"/>
    </location>
</feature>
<organism evidence="2">
    <name type="scientific">Oryza brachyantha</name>
    <name type="common">malo sina</name>
    <dbReference type="NCBI Taxonomy" id="4533"/>
    <lineage>
        <taxon>Eukaryota</taxon>
        <taxon>Viridiplantae</taxon>
        <taxon>Streptophyta</taxon>
        <taxon>Embryophyta</taxon>
        <taxon>Tracheophyta</taxon>
        <taxon>Spermatophyta</taxon>
        <taxon>Magnoliopsida</taxon>
        <taxon>Liliopsida</taxon>
        <taxon>Poales</taxon>
        <taxon>Poaceae</taxon>
        <taxon>BOP clade</taxon>
        <taxon>Oryzoideae</taxon>
        <taxon>Oryzeae</taxon>
        <taxon>Oryzinae</taxon>
        <taxon>Oryza</taxon>
    </lineage>
</organism>
<feature type="region of interest" description="Disordered" evidence="1">
    <location>
        <begin position="20"/>
        <end position="93"/>
    </location>
</feature>